<proteinExistence type="predicted"/>
<protein>
    <submittedName>
        <fullName evidence="2">Uncharacterized protein</fullName>
    </submittedName>
</protein>
<organism evidence="2 3">
    <name type="scientific">Spirodela intermedia</name>
    <name type="common">Intermediate duckweed</name>
    <dbReference type="NCBI Taxonomy" id="51605"/>
    <lineage>
        <taxon>Eukaryota</taxon>
        <taxon>Viridiplantae</taxon>
        <taxon>Streptophyta</taxon>
        <taxon>Embryophyta</taxon>
        <taxon>Tracheophyta</taxon>
        <taxon>Spermatophyta</taxon>
        <taxon>Magnoliopsida</taxon>
        <taxon>Liliopsida</taxon>
        <taxon>Araceae</taxon>
        <taxon>Lemnoideae</taxon>
        <taxon>Spirodela</taxon>
    </lineage>
</organism>
<keyword evidence="3" id="KW-1185">Reference proteome</keyword>
<evidence type="ECO:0000313" key="2">
    <source>
        <dbReference type="EMBL" id="CAA7389242.1"/>
    </source>
</evidence>
<reference evidence="2" key="1">
    <citation type="submission" date="2020-02" db="EMBL/GenBank/DDBJ databases">
        <authorList>
            <person name="Scholz U."/>
            <person name="Mascher M."/>
            <person name="Fiebig A."/>
        </authorList>
    </citation>
    <scope>NUCLEOTIDE SEQUENCE</scope>
</reference>
<name>A0A7I8JZF6_SPIIN</name>
<dbReference type="Proteomes" id="UP000663760">
    <property type="component" value="Chromosome 1"/>
</dbReference>
<dbReference type="EMBL" id="LR746264">
    <property type="protein sequence ID" value="CAA7389242.1"/>
    <property type="molecule type" value="Genomic_DNA"/>
</dbReference>
<sequence>MVRCSPDLMPGRNPRGRSTPTLPLDGEPACRDKRIAHETAQHGT</sequence>
<dbReference type="AlphaFoldDB" id="A0A7I8JZF6"/>
<evidence type="ECO:0000256" key="1">
    <source>
        <dbReference type="SAM" id="MobiDB-lite"/>
    </source>
</evidence>
<accession>A0A7I8JZF6</accession>
<feature type="compositionally biased region" description="Basic and acidic residues" evidence="1">
    <location>
        <begin position="28"/>
        <end position="44"/>
    </location>
</feature>
<gene>
    <name evidence="2" type="ORF">SI8410_01001320</name>
</gene>
<evidence type="ECO:0000313" key="3">
    <source>
        <dbReference type="Proteomes" id="UP000663760"/>
    </source>
</evidence>
<feature type="region of interest" description="Disordered" evidence="1">
    <location>
        <begin position="1"/>
        <end position="44"/>
    </location>
</feature>